<gene>
    <name evidence="4" type="ORF">DH2020_023402</name>
</gene>
<evidence type="ECO:0000256" key="1">
    <source>
        <dbReference type="SAM" id="MobiDB-lite"/>
    </source>
</evidence>
<dbReference type="InterPro" id="IPR040256">
    <property type="entry name" value="At4g02000-like"/>
</dbReference>
<evidence type="ECO:0000259" key="3">
    <source>
        <dbReference type="Pfam" id="PF14392"/>
    </source>
</evidence>
<evidence type="ECO:0000259" key="2">
    <source>
        <dbReference type="Pfam" id="PF14111"/>
    </source>
</evidence>
<feature type="compositionally biased region" description="Basic and acidic residues" evidence="1">
    <location>
        <begin position="59"/>
        <end position="70"/>
    </location>
</feature>
<dbReference type="Pfam" id="PF14392">
    <property type="entry name" value="zf-CCHC_4"/>
    <property type="match status" value="1"/>
</dbReference>
<proteinExistence type="predicted"/>
<feature type="compositionally biased region" description="Basic residues" evidence="1">
    <location>
        <begin position="20"/>
        <end position="36"/>
    </location>
</feature>
<feature type="domain" description="Zinc knuckle CX2CX4HX4C" evidence="3">
    <location>
        <begin position="227"/>
        <end position="268"/>
    </location>
</feature>
<feature type="region of interest" description="Disordered" evidence="1">
    <location>
        <begin position="1"/>
        <end position="73"/>
    </location>
</feature>
<reference evidence="4 5" key="1">
    <citation type="journal article" date="2021" name="Comput. Struct. Biotechnol. J.">
        <title>De novo genome assembly of the potent medicinal plant Rehmannia glutinosa using nanopore technology.</title>
        <authorList>
            <person name="Ma L."/>
            <person name="Dong C."/>
            <person name="Song C."/>
            <person name="Wang X."/>
            <person name="Zheng X."/>
            <person name="Niu Y."/>
            <person name="Chen S."/>
            <person name="Feng W."/>
        </authorList>
    </citation>
    <scope>NUCLEOTIDE SEQUENCE [LARGE SCALE GENOMIC DNA]</scope>
    <source>
        <strain evidence="4">DH-2019</strain>
    </source>
</reference>
<dbReference type="PANTHER" id="PTHR31286">
    <property type="entry name" value="GLYCINE-RICH CELL WALL STRUCTURAL PROTEIN 1.8-LIKE"/>
    <property type="match status" value="1"/>
</dbReference>
<organism evidence="4 5">
    <name type="scientific">Rehmannia glutinosa</name>
    <name type="common">Chinese foxglove</name>
    <dbReference type="NCBI Taxonomy" id="99300"/>
    <lineage>
        <taxon>Eukaryota</taxon>
        <taxon>Viridiplantae</taxon>
        <taxon>Streptophyta</taxon>
        <taxon>Embryophyta</taxon>
        <taxon>Tracheophyta</taxon>
        <taxon>Spermatophyta</taxon>
        <taxon>Magnoliopsida</taxon>
        <taxon>eudicotyledons</taxon>
        <taxon>Gunneridae</taxon>
        <taxon>Pentapetalae</taxon>
        <taxon>asterids</taxon>
        <taxon>lamiids</taxon>
        <taxon>Lamiales</taxon>
        <taxon>Orobanchaceae</taxon>
        <taxon>Rehmannieae</taxon>
        <taxon>Rehmannia</taxon>
    </lineage>
</organism>
<sequence length="270" mass="31111">MGQTKIAGPFAYKNEEGHGKTIRLTHMAKSKQKRRLSIGGNDGGEAKGSFGSKWLKGGKSADKTAGKQGEDEGFILEEGENESTKEDFELCLLGHFLTDRSINFLIMKNRLANVWRPNRRINIREIGNQRFLFRFFHVADLKRVLDEGPWFFDNYLLILHRIKTGDVPSSLPLFSVPFWIQIYDLPVGYMRENVGKQLENFVGNFLEYDGNNNSAIWRTYMRIMVEIDVRIPLKRFKKIRCQAGDWTIIKFKYGRLGVFCFICGLMGHGE</sequence>
<protein>
    <recommendedName>
        <fullName evidence="6">DUF4283 domain-containing protein</fullName>
    </recommendedName>
</protein>
<comment type="caution">
    <text evidence="4">The sequence shown here is derived from an EMBL/GenBank/DDBJ whole genome shotgun (WGS) entry which is preliminary data.</text>
</comment>
<evidence type="ECO:0000313" key="5">
    <source>
        <dbReference type="Proteomes" id="UP001318860"/>
    </source>
</evidence>
<name>A0ABR0W9S6_REHGL</name>
<dbReference type="Pfam" id="PF14111">
    <property type="entry name" value="DUF4283"/>
    <property type="match status" value="1"/>
</dbReference>
<dbReference type="PANTHER" id="PTHR31286:SF153">
    <property type="entry name" value="DUF4283 DOMAIN PROTEIN"/>
    <property type="match status" value="1"/>
</dbReference>
<evidence type="ECO:0000313" key="4">
    <source>
        <dbReference type="EMBL" id="KAK6143054.1"/>
    </source>
</evidence>
<dbReference type="InterPro" id="IPR025836">
    <property type="entry name" value="Zn_knuckle_CX2CX4HX4C"/>
</dbReference>
<dbReference type="EMBL" id="JABTTQ020000013">
    <property type="protein sequence ID" value="KAK6143054.1"/>
    <property type="molecule type" value="Genomic_DNA"/>
</dbReference>
<feature type="domain" description="DUF4283" evidence="2">
    <location>
        <begin position="85"/>
        <end position="161"/>
    </location>
</feature>
<evidence type="ECO:0008006" key="6">
    <source>
        <dbReference type="Google" id="ProtNLM"/>
    </source>
</evidence>
<dbReference type="InterPro" id="IPR025558">
    <property type="entry name" value="DUF4283"/>
</dbReference>
<accession>A0ABR0W9S6</accession>
<keyword evidence="5" id="KW-1185">Reference proteome</keyword>
<dbReference type="Proteomes" id="UP001318860">
    <property type="component" value="Unassembled WGS sequence"/>
</dbReference>